<dbReference type="SUPFAM" id="SSF141457">
    <property type="entry name" value="BH3618-like"/>
    <property type="match status" value="1"/>
</dbReference>
<protein>
    <recommendedName>
        <fullName evidence="5">Flagellar assembly factor FliW</fullName>
    </recommendedName>
</protein>
<dbReference type="RefSeq" id="WP_014828723.1">
    <property type="nucleotide sequence ID" value="NC_018068.1"/>
</dbReference>
<keyword evidence="1 5" id="KW-0963">Cytoplasm</keyword>
<dbReference type="AlphaFoldDB" id="I4DAB2"/>
<dbReference type="KEGG" id="dai:Desaci_3855"/>
<evidence type="ECO:0000256" key="1">
    <source>
        <dbReference type="ARBA" id="ARBA00022490"/>
    </source>
</evidence>
<dbReference type="GO" id="GO:0044780">
    <property type="term" value="P:bacterial-type flagellum assembly"/>
    <property type="evidence" value="ECO:0007669"/>
    <property type="project" value="UniProtKB-UniRule"/>
</dbReference>
<dbReference type="PANTHER" id="PTHR39190">
    <property type="entry name" value="FLAGELLAR ASSEMBLY FACTOR FLIW"/>
    <property type="match status" value="1"/>
</dbReference>
<gene>
    <name evidence="5" type="primary">fliW</name>
    <name evidence="6" type="ordered locus">Desaci_3855</name>
</gene>
<organism evidence="6 7">
    <name type="scientific">Desulfosporosinus acidiphilus (strain DSM 22704 / JCM 16185 / SJ4)</name>
    <dbReference type="NCBI Taxonomy" id="646529"/>
    <lineage>
        <taxon>Bacteria</taxon>
        <taxon>Bacillati</taxon>
        <taxon>Bacillota</taxon>
        <taxon>Clostridia</taxon>
        <taxon>Eubacteriales</taxon>
        <taxon>Desulfitobacteriaceae</taxon>
        <taxon>Desulfosporosinus</taxon>
    </lineage>
</organism>
<proteinExistence type="inferred from homology"/>
<dbReference type="GO" id="GO:0006417">
    <property type="term" value="P:regulation of translation"/>
    <property type="evidence" value="ECO:0007669"/>
    <property type="project" value="UniProtKB-KW"/>
</dbReference>
<comment type="similarity">
    <text evidence="5">Belongs to the FliW family.</text>
</comment>
<reference evidence="6 7" key="1">
    <citation type="journal article" date="2012" name="J. Bacteriol.">
        <title>Complete genome sequences of Desulfosporosinus orientis DSM765T, Desulfosporosinus youngiae DSM17734T, Desulfosporosinus meridiei DSM13257T, and Desulfosporosinus acidiphilus DSM22704T.</title>
        <authorList>
            <person name="Pester M."/>
            <person name="Brambilla E."/>
            <person name="Alazard D."/>
            <person name="Rattei T."/>
            <person name="Weinmaier T."/>
            <person name="Han J."/>
            <person name="Lucas S."/>
            <person name="Lapidus A."/>
            <person name="Cheng J.F."/>
            <person name="Goodwin L."/>
            <person name="Pitluck S."/>
            <person name="Peters L."/>
            <person name="Ovchinnikova G."/>
            <person name="Teshima H."/>
            <person name="Detter J.C."/>
            <person name="Han C.S."/>
            <person name="Tapia R."/>
            <person name="Land M.L."/>
            <person name="Hauser L."/>
            <person name="Kyrpides N.C."/>
            <person name="Ivanova N.N."/>
            <person name="Pagani I."/>
            <person name="Huntmann M."/>
            <person name="Wei C.L."/>
            <person name="Davenport K.W."/>
            <person name="Daligault H."/>
            <person name="Chain P.S."/>
            <person name="Chen A."/>
            <person name="Mavromatis K."/>
            <person name="Markowitz V."/>
            <person name="Szeto E."/>
            <person name="Mikhailova N."/>
            <person name="Pati A."/>
            <person name="Wagner M."/>
            <person name="Woyke T."/>
            <person name="Ollivier B."/>
            <person name="Klenk H.P."/>
            <person name="Spring S."/>
            <person name="Loy A."/>
        </authorList>
    </citation>
    <scope>NUCLEOTIDE SEQUENCE [LARGE SCALE GENOMIC DNA]</scope>
    <source>
        <strain evidence="7">DSM 22704 / JCM 16185 / SJ4</strain>
    </source>
</reference>
<evidence type="ECO:0000313" key="7">
    <source>
        <dbReference type="Proteomes" id="UP000002892"/>
    </source>
</evidence>
<dbReference type="HOGENOM" id="CLU_112356_0_2_9"/>
<dbReference type="Gene3D" id="2.30.290.10">
    <property type="entry name" value="BH3618-like"/>
    <property type="match status" value="1"/>
</dbReference>
<dbReference type="InterPro" id="IPR003775">
    <property type="entry name" value="Flagellar_assembly_factor_FliW"/>
</dbReference>
<dbReference type="OrthoDB" id="9801235at2"/>
<evidence type="ECO:0000256" key="2">
    <source>
        <dbReference type="ARBA" id="ARBA00022795"/>
    </source>
</evidence>
<dbReference type="InterPro" id="IPR024046">
    <property type="entry name" value="Flagellar_assmbl_FliW_dom_sf"/>
</dbReference>
<dbReference type="GO" id="GO:0005737">
    <property type="term" value="C:cytoplasm"/>
    <property type="evidence" value="ECO:0007669"/>
    <property type="project" value="UniProtKB-SubCell"/>
</dbReference>
<dbReference type="STRING" id="646529.Desaci_3855"/>
<dbReference type="EMBL" id="CP003639">
    <property type="protein sequence ID" value="AFM42736.1"/>
    <property type="molecule type" value="Genomic_DNA"/>
</dbReference>
<dbReference type="PANTHER" id="PTHR39190:SF1">
    <property type="entry name" value="FLAGELLAR ASSEMBLY FACTOR FLIW"/>
    <property type="match status" value="1"/>
</dbReference>
<comment type="subunit">
    <text evidence="5">Interacts with translational regulator CsrA and flagellin(s).</text>
</comment>
<dbReference type="HAMAP" id="MF_01185">
    <property type="entry name" value="FliW"/>
    <property type="match status" value="1"/>
</dbReference>
<comment type="subcellular location">
    <subcellularLocation>
        <location evidence="5">Cytoplasm</location>
    </subcellularLocation>
</comment>
<dbReference type="Pfam" id="PF02623">
    <property type="entry name" value="FliW"/>
    <property type="match status" value="1"/>
</dbReference>
<evidence type="ECO:0000256" key="3">
    <source>
        <dbReference type="ARBA" id="ARBA00022845"/>
    </source>
</evidence>
<sequence length="156" mass="17638">MNNNVYYFAQGLPGFEDLRRFRLVEEEGVPFARLISVEEERIGFILIRPALLFPDYGVEVDDKSAETLKLNPAANEAGSANTNLDEKQNINVDIWAIVTMNKEDFAQNTVNLRAPILLNNIHKVGIQLILMDEKYLTKQPLIKDKSFSQEQEGAVG</sequence>
<evidence type="ECO:0000256" key="4">
    <source>
        <dbReference type="ARBA" id="ARBA00023186"/>
    </source>
</evidence>
<keyword evidence="4 5" id="KW-0143">Chaperone</keyword>
<evidence type="ECO:0000256" key="5">
    <source>
        <dbReference type="HAMAP-Rule" id="MF_01185"/>
    </source>
</evidence>
<comment type="function">
    <text evidence="5">Acts as an anti-CsrA protein, binds CsrA and prevents it from repressing translation of its target genes, one of which is flagellin. Binds to flagellin and participates in the assembly of the flagellum.</text>
</comment>
<keyword evidence="3 5" id="KW-0810">Translation regulation</keyword>
<dbReference type="Proteomes" id="UP000002892">
    <property type="component" value="Chromosome"/>
</dbReference>
<keyword evidence="2 5" id="KW-1005">Bacterial flagellum biogenesis</keyword>
<keyword evidence="7" id="KW-1185">Reference proteome</keyword>
<name>I4DAB2_DESAJ</name>
<dbReference type="eggNOG" id="COG1699">
    <property type="taxonomic scope" value="Bacteria"/>
</dbReference>
<evidence type="ECO:0000313" key="6">
    <source>
        <dbReference type="EMBL" id="AFM42736.1"/>
    </source>
</evidence>
<accession>I4DAB2</accession>